<dbReference type="RefSeq" id="WP_123261331.1">
    <property type="nucleotide sequence ID" value="NZ_RJTX01000001.1"/>
</dbReference>
<dbReference type="EMBL" id="RJTX01000001">
    <property type="protein sequence ID" value="ROH99619.1"/>
    <property type="molecule type" value="Genomic_DNA"/>
</dbReference>
<dbReference type="InterPro" id="IPR032710">
    <property type="entry name" value="NTF2-like_dom_sf"/>
</dbReference>
<dbReference type="EMBL" id="SOQW01000001">
    <property type="protein sequence ID" value="TDX95470.1"/>
    <property type="molecule type" value="Genomic_DNA"/>
</dbReference>
<comment type="caution">
    <text evidence="2">The sequence shown here is derived from an EMBL/GenBank/DDBJ whole genome shotgun (WGS) entry which is preliminary data.</text>
</comment>
<evidence type="ECO:0000313" key="2">
    <source>
        <dbReference type="EMBL" id="ROH99619.1"/>
    </source>
</evidence>
<reference evidence="2 4" key="1">
    <citation type="submission" date="2018-11" db="EMBL/GenBank/DDBJ databases">
        <title>Proposal to divide the Flavobacteriaceae and reorganize its genera based on Amino Acid Identity values calculated from whole genome sequences.</title>
        <authorList>
            <person name="Nicholson A.C."/>
            <person name="Gulvik C.A."/>
            <person name="Whitney A.M."/>
            <person name="Humrighouse B.W."/>
            <person name="Bell M."/>
            <person name="Holmes B."/>
            <person name="Steigerwalt A."/>
            <person name="Villarma A."/>
            <person name="Sheth M."/>
            <person name="Batra D."/>
            <person name="Pryor J."/>
            <person name="Bernardet J.-F."/>
            <person name="Hugo C."/>
            <person name="Kampfer P."/>
            <person name="Newman J."/>
            <person name="Mcquiston J.R."/>
        </authorList>
    </citation>
    <scope>NUCLEOTIDE SEQUENCE [LARGE SCALE GENOMIC DNA]</scope>
    <source>
        <strain evidence="2 4">DSM 15235</strain>
    </source>
</reference>
<dbReference type="SUPFAM" id="SSF54427">
    <property type="entry name" value="NTF2-like"/>
    <property type="match status" value="1"/>
</dbReference>
<dbReference type="GO" id="GO:0030638">
    <property type="term" value="P:polyketide metabolic process"/>
    <property type="evidence" value="ECO:0007669"/>
    <property type="project" value="InterPro"/>
</dbReference>
<feature type="signal peptide" evidence="1">
    <location>
        <begin position="1"/>
        <end position="21"/>
    </location>
</feature>
<gene>
    <name evidence="3" type="ORF">BCF50_1249</name>
    <name evidence="2" type="ORF">EGI05_01630</name>
</gene>
<sequence length="281" mass="32549">MQSKFKLILILALLTNQLTFSQSPDQSFKNSQKMNILKNKETIQFLYNTIFNAKRFEKLQNIISAEYINPAGAKGVDAFKKSIVELTAAFPDAQWKIEDIIAEDNKVVVIQKFTGTHQQQFQDIKPTNKTVSVSGIATYTLKNNKIIFSEIQTDRFSFLQQLGILPTQPTKSNNLNDIYLIDKFFVPKSSIKEFKEKMAYNRTFIQTLSGFVSDKAFESYDDNQNLTIITIAEWENQNKLNEAKSAVQSEYKRIGFNPKEFYEKLNITMEREQYQSLQEHK</sequence>
<dbReference type="AlphaFoldDB" id="A0A3N0W3I2"/>
<reference evidence="3 5" key="2">
    <citation type="submission" date="2019-03" db="EMBL/GenBank/DDBJ databases">
        <title>Genomic Encyclopedia of Archaeal and Bacterial Type Strains, Phase II (KMG-II): from individual species to whole genera.</title>
        <authorList>
            <person name="Goeker M."/>
        </authorList>
    </citation>
    <scope>NUCLEOTIDE SEQUENCE [LARGE SCALE GENOMIC DNA]</scope>
    <source>
        <strain evidence="3 5">DSM 15235</strain>
    </source>
</reference>
<protein>
    <submittedName>
        <fullName evidence="3">SnoaL-like polyketide cyclase</fullName>
    </submittedName>
</protein>
<dbReference type="Gene3D" id="3.30.70.100">
    <property type="match status" value="1"/>
</dbReference>
<evidence type="ECO:0000313" key="4">
    <source>
        <dbReference type="Proteomes" id="UP000269375"/>
    </source>
</evidence>
<dbReference type="Proteomes" id="UP000269375">
    <property type="component" value="Unassembled WGS sequence"/>
</dbReference>
<dbReference type="InterPro" id="IPR009959">
    <property type="entry name" value="Cyclase_SnoaL-like"/>
</dbReference>
<keyword evidence="5" id="KW-1185">Reference proteome</keyword>
<keyword evidence="1" id="KW-0732">Signal</keyword>
<organism evidence="2 4">
    <name type="scientific">Chryseobacterium daecheongense</name>
    <dbReference type="NCBI Taxonomy" id="192389"/>
    <lineage>
        <taxon>Bacteria</taxon>
        <taxon>Pseudomonadati</taxon>
        <taxon>Bacteroidota</taxon>
        <taxon>Flavobacteriia</taxon>
        <taxon>Flavobacteriales</taxon>
        <taxon>Weeksellaceae</taxon>
        <taxon>Chryseobacterium group</taxon>
        <taxon>Chryseobacterium</taxon>
    </lineage>
</organism>
<dbReference type="Gene3D" id="3.10.450.50">
    <property type="match status" value="1"/>
</dbReference>
<dbReference type="Pfam" id="PF07366">
    <property type="entry name" value="SnoaL"/>
    <property type="match status" value="1"/>
</dbReference>
<evidence type="ECO:0000313" key="3">
    <source>
        <dbReference type="EMBL" id="TDX95470.1"/>
    </source>
</evidence>
<proteinExistence type="predicted"/>
<dbReference type="PANTHER" id="PTHR38436:SF1">
    <property type="entry name" value="ESTER CYCLASE"/>
    <property type="match status" value="1"/>
</dbReference>
<dbReference type="PANTHER" id="PTHR38436">
    <property type="entry name" value="POLYKETIDE CYCLASE SNOAL-LIKE DOMAIN"/>
    <property type="match status" value="1"/>
</dbReference>
<dbReference type="Proteomes" id="UP000295709">
    <property type="component" value="Unassembled WGS sequence"/>
</dbReference>
<dbReference type="OrthoDB" id="7876517at2"/>
<accession>A0A3N0W3I2</accession>
<feature type="chain" id="PRO_5018051639" evidence="1">
    <location>
        <begin position="22"/>
        <end position="281"/>
    </location>
</feature>
<evidence type="ECO:0000256" key="1">
    <source>
        <dbReference type="SAM" id="SignalP"/>
    </source>
</evidence>
<name>A0A3N0W3I2_9FLAO</name>
<evidence type="ECO:0000313" key="5">
    <source>
        <dbReference type="Proteomes" id="UP000295709"/>
    </source>
</evidence>